<keyword evidence="3" id="KW-1185">Reference proteome</keyword>
<sequence>MYLHHIKLVKEELHPSLDTLTAVHRQHSRLIPFANVTTPSIPSYLKELGFPVKTPDTSTEGVVHKLLQKKWGGYCFESNSLLAKALAALGFEVYCAAASNVLRSSDQELVLCGFSHQVILAKEPQSLAWYVMDVAWGSGTPHQPISMQASPQDRETGAAHRLRRGFVDRPGVPSDEELCTRHAACGWYMQKFSRTEQQWQDLYFFREAEATQGDFDMMNFWIANHPDSEFQKLKLSIRTDDGGHGRTTILGTHLKAFGKEGDLVSEREVQNVHELKEVLEAHFGIIP</sequence>
<dbReference type="GO" id="GO:0016407">
    <property type="term" value="F:acetyltransferase activity"/>
    <property type="evidence" value="ECO:0007669"/>
    <property type="project" value="InterPro"/>
</dbReference>
<accession>A0AAV1IG34</accession>
<dbReference type="AlphaFoldDB" id="A0AAV1IG34"/>
<dbReference type="InterPro" id="IPR038765">
    <property type="entry name" value="Papain-like_cys_pep_sf"/>
</dbReference>
<dbReference type="PANTHER" id="PTHR11786:SF0">
    <property type="entry name" value="ARYLAMINE N-ACETYLTRANSFERASE 4-RELATED"/>
    <property type="match status" value="1"/>
</dbReference>
<dbReference type="InterPro" id="IPR053710">
    <property type="entry name" value="Arylamine_NAT_domain_sf"/>
</dbReference>
<dbReference type="PANTHER" id="PTHR11786">
    <property type="entry name" value="N-HYDROXYARYLAMINE O-ACETYLTRANSFERASE"/>
    <property type="match status" value="1"/>
</dbReference>
<evidence type="ECO:0008006" key="4">
    <source>
        <dbReference type="Google" id="ProtNLM"/>
    </source>
</evidence>
<proteinExistence type="inferred from homology"/>
<evidence type="ECO:0000313" key="3">
    <source>
        <dbReference type="Proteomes" id="UP001314263"/>
    </source>
</evidence>
<dbReference type="InterPro" id="IPR001447">
    <property type="entry name" value="Arylamine_N-AcTrfase"/>
</dbReference>
<dbReference type="Proteomes" id="UP001314263">
    <property type="component" value="Unassembled WGS sequence"/>
</dbReference>
<dbReference type="Pfam" id="PF00797">
    <property type="entry name" value="Acetyltransf_2"/>
    <property type="match status" value="1"/>
</dbReference>
<evidence type="ECO:0000256" key="1">
    <source>
        <dbReference type="ARBA" id="ARBA00006547"/>
    </source>
</evidence>
<dbReference type="EMBL" id="CAUYUE010000013">
    <property type="protein sequence ID" value="CAK0785647.1"/>
    <property type="molecule type" value="Genomic_DNA"/>
</dbReference>
<reference evidence="2 3" key="1">
    <citation type="submission" date="2023-10" db="EMBL/GenBank/DDBJ databases">
        <authorList>
            <person name="Maclean D."/>
            <person name="Macfadyen A."/>
        </authorList>
    </citation>
    <scope>NUCLEOTIDE SEQUENCE [LARGE SCALE GENOMIC DNA]</scope>
</reference>
<dbReference type="Gene3D" id="3.30.2140.20">
    <property type="match status" value="1"/>
</dbReference>
<gene>
    <name evidence="2" type="ORF">CVIRNUC_008858</name>
</gene>
<evidence type="ECO:0000313" key="2">
    <source>
        <dbReference type="EMBL" id="CAK0785647.1"/>
    </source>
</evidence>
<dbReference type="SUPFAM" id="SSF54001">
    <property type="entry name" value="Cysteine proteinases"/>
    <property type="match status" value="1"/>
</dbReference>
<comment type="caution">
    <text evidence="2">The sequence shown here is derived from an EMBL/GenBank/DDBJ whole genome shotgun (WGS) entry which is preliminary data.</text>
</comment>
<comment type="similarity">
    <text evidence="1">Belongs to the arylamine N-acetyltransferase family.</text>
</comment>
<name>A0AAV1IG34_9CHLO</name>
<protein>
    <recommendedName>
        <fullName evidence="4">Arylamine N-acetyltransferase</fullName>
    </recommendedName>
</protein>
<organism evidence="2 3">
    <name type="scientific">Coccomyxa viridis</name>
    <dbReference type="NCBI Taxonomy" id="1274662"/>
    <lineage>
        <taxon>Eukaryota</taxon>
        <taxon>Viridiplantae</taxon>
        <taxon>Chlorophyta</taxon>
        <taxon>core chlorophytes</taxon>
        <taxon>Trebouxiophyceae</taxon>
        <taxon>Trebouxiophyceae incertae sedis</taxon>
        <taxon>Coccomyxaceae</taxon>
        <taxon>Coccomyxa</taxon>
    </lineage>
</organism>